<dbReference type="InterPro" id="IPR013823">
    <property type="entry name" value="Ribosomal_bL12_C"/>
</dbReference>
<dbReference type="SUPFAM" id="SSF54736">
    <property type="entry name" value="ClpS-like"/>
    <property type="match status" value="1"/>
</dbReference>
<dbReference type="GO" id="GO:0005840">
    <property type="term" value="C:ribosome"/>
    <property type="evidence" value="ECO:0007669"/>
    <property type="project" value="UniProtKB-KW"/>
</dbReference>
<dbReference type="EMBL" id="CP115149">
    <property type="protein sequence ID" value="WBL36851.1"/>
    <property type="molecule type" value="Genomic_DNA"/>
</dbReference>
<dbReference type="InterPro" id="IPR000206">
    <property type="entry name" value="Ribosomal_bL12"/>
</dbReference>
<keyword evidence="3 4" id="KW-0687">Ribonucleoprotein</keyword>
<dbReference type="InterPro" id="IPR036235">
    <property type="entry name" value="Ribosomal_bL12_oligo_N_sf"/>
</dbReference>
<evidence type="ECO:0000256" key="3">
    <source>
        <dbReference type="ARBA" id="ARBA00023274"/>
    </source>
</evidence>
<dbReference type="InterPro" id="IPR014719">
    <property type="entry name" value="Ribosomal_bL12_C/ClpS-like"/>
</dbReference>
<dbReference type="InterPro" id="IPR008932">
    <property type="entry name" value="Ribosomal_bL12_oligo"/>
</dbReference>
<evidence type="ECO:0000259" key="5">
    <source>
        <dbReference type="Pfam" id="PF00542"/>
    </source>
</evidence>
<organism evidence="7 8">
    <name type="scientific">Tepidiforma flava</name>
    <dbReference type="NCBI Taxonomy" id="3004094"/>
    <lineage>
        <taxon>Bacteria</taxon>
        <taxon>Bacillati</taxon>
        <taxon>Chloroflexota</taxon>
        <taxon>Tepidiformia</taxon>
        <taxon>Tepidiformales</taxon>
        <taxon>Tepidiformaceae</taxon>
        <taxon>Tepidiforma</taxon>
    </lineage>
</organism>
<proteinExistence type="inferred from homology"/>
<gene>
    <name evidence="4 7" type="primary">rplL</name>
    <name evidence="7" type="ORF">O0235_04640</name>
</gene>
<evidence type="ECO:0000313" key="7">
    <source>
        <dbReference type="EMBL" id="WBL36851.1"/>
    </source>
</evidence>
<name>A0ABY7MB19_9CHLR</name>
<comment type="subunit">
    <text evidence="4">Homodimer. Part of the ribosomal stalk of the 50S ribosomal subunit. Forms a multimeric L10(L12)X complex, where L10 forms an elongated spine to which 2 to 4 L12 dimers bind in a sequential fashion. Binds GTP-bound translation factors.</text>
</comment>
<keyword evidence="2 4" id="KW-0689">Ribosomal protein</keyword>
<dbReference type="PANTHER" id="PTHR45987">
    <property type="entry name" value="39S RIBOSOMAL PROTEIN L12"/>
    <property type="match status" value="1"/>
</dbReference>
<feature type="domain" description="Large ribosomal subunit protein bL12 C-terminal" evidence="5">
    <location>
        <begin position="65"/>
        <end position="132"/>
    </location>
</feature>
<protein>
    <recommendedName>
        <fullName evidence="4">Large ribosomal subunit protein bL12</fullName>
    </recommendedName>
</protein>
<dbReference type="Gene3D" id="3.30.1390.10">
    <property type="match status" value="1"/>
</dbReference>
<dbReference type="Gene3D" id="1.20.5.710">
    <property type="entry name" value="Single helix bin"/>
    <property type="match status" value="1"/>
</dbReference>
<evidence type="ECO:0000256" key="4">
    <source>
        <dbReference type="HAMAP-Rule" id="MF_00368"/>
    </source>
</evidence>
<evidence type="ECO:0000256" key="2">
    <source>
        <dbReference type="ARBA" id="ARBA00022980"/>
    </source>
</evidence>
<dbReference type="Proteomes" id="UP001212803">
    <property type="component" value="Chromosome"/>
</dbReference>
<dbReference type="CDD" id="cd00387">
    <property type="entry name" value="Ribosomal_L7_L12"/>
    <property type="match status" value="1"/>
</dbReference>
<evidence type="ECO:0000313" key="8">
    <source>
        <dbReference type="Proteomes" id="UP001212803"/>
    </source>
</evidence>
<reference evidence="7 8" key="1">
    <citation type="journal article" date="2023" name="ISME J.">
        <title>Thermophilic Dehalococcoidia with unusual traits shed light on an unexpected past.</title>
        <authorList>
            <person name="Palmer M."/>
            <person name="Covington J.K."/>
            <person name="Zhou E.M."/>
            <person name="Thomas S.C."/>
            <person name="Habib N."/>
            <person name="Seymour C.O."/>
            <person name="Lai D."/>
            <person name="Johnston J."/>
            <person name="Hashimi A."/>
            <person name="Jiao J.Y."/>
            <person name="Muok A.R."/>
            <person name="Liu L."/>
            <person name="Xian W.D."/>
            <person name="Zhi X.Y."/>
            <person name="Li M.M."/>
            <person name="Silva L.P."/>
            <person name="Bowen B.P."/>
            <person name="Louie K."/>
            <person name="Briegel A."/>
            <person name="Pett-Ridge J."/>
            <person name="Weber P.K."/>
            <person name="Tocheva E.I."/>
            <person name="Woyke T."/>
            <person name="Northen T.R."/>
            <person name="Mayali X."/>
            <person name="Li W.J."/>
            <person name="Hedlund B.P."/>
        </authorList>
    </citation>
    <scope>NUCLEOTIDE SEQUENCE [LARGE SCALE GENOMIC DNA]</scope>
    <source>
        <strain evidence="7 8">YIM 72310</strain>
    </source>
</reference>
<keyword evidence="8" id="KW-1185">Reference proteome</keyword>
<comment type="function">
    <text evidence="4">Forms part of the ribosomal stalk which helps the ribosome interact with GTP-bound translation factors. Is thus essential for accurate translation.</text>
</comment>
<dbReference type="HAMAP" id="MF_00368">
    <property type="entry name" value="Ribosomal_bL12"/>
    <property type="match status" value="1"/>
</dbReference>
<dbReference type="Pfam" id="PF00542">
    <property type="entry name" value="Ribosomal_L12"/>
    <property type="match status" value="1"/>
</dbReference>
<dbReference type="SUPFAM" id="SSF48300">
    <property type="entry name" value="Ribosomal protein L7/12, oligomerisation (N-terminal) domain"/>
    <property type="match status" value="1"/>
</dbReference>
<dbReference type="NCBIfam" id="TIGR00855">
    <property type="entry name" value="L12"/>
    <property type="match status" value="1"/>
</dbReference>
<dbReference type="PANTHER" id="PTHR45987:SF4">
    <property type="entry name" value="LARGE RIBOSOMAL SUBUNIT PROTEIN BL12M"/>
    <property type="match status" value="1"/>
</dbReference>
<dbReference type="RefSeq" id="WP_270057368.1">
    <property type="nucleotide sequence ID" value="NZ_CP115149.1"/>
</dbReference>
<feature type="domain" description="Large ribosomal subunit protein bL12 oligomerization" evidence="6">
    <location>
        <begin position="4"/>
        <end position="52"/>
    </location>
</feature>
<dbReference type="Pfam" id="PF16320">
    <property type="entry name" value="Ribosomal_L12_N"/>
    <property type="match status" value="1"/>
</dbReference>
<accession>A0ABY7MB19</accession>
<comment type="similarity">
    <text evidence="1 4">Belongs to the bacterial ribosomal protein bL12 family.</text>
</comment>
<sequence>MASKVEEVLEIIKGMTILELRDLNKAIEEEFGITAAAPMVVAAGAAPAAGGAAPAAAAEEEKTEFNVILKSFGDNKINVIKAIREVISGLGLKEAKDLVEAAPTKVKEGIGKEEAEQIKAKLTEAGAVVEIE</sequence>
<evidence type="ECO:0000259" key="6">
    <source>
        <dbReference type="Pfam" id="PF16320"/>
    </source>
</evidence>
<evidence type="ECO:0000256" key="1">
    <source>
        <dbReference type="ARBA" id="ARBA00007197"/>
    </source>
</evidence>